<accession>A0A9Q5HSJ5</accession>
<organism evidence="13 14">
    <name type="scientific">Sanghuangporus baumii</name>
    <name type="common">Phellinus baumii</name>
    <dbReference type="NCBI Taxonomy" id="108892"/>
    <lineage>
        <taxon>Eukaryota</taxon>
        <taxon>Fungi</taxon>
        <taxon>Dikarya</taxon>
        <taxon>Basidiomycota</taxon>
        <taxon>Agaricomycotina</taxon>
        <taxon>Agaricomycetes</taxon>
        <taxon>Hymenochaetales</taxon>
        <taxon>Hymenochaetaceae</taxon>
        <taxon>Sanghuangporus</taxon>
    </lineage>
</organism>
<keyword evidence="4" id="KW-0050">Antiport</keyword>
<comment type="subcellular location">
    <subcellularLocation>
        <location evidence="1">Membrane</location>
        <topology evidence="1">Multi-pass membrane protein</topology>
    </subcellularLocation>
</comment>
<sequence>MVPYTPYTPYIIRAYIVVLGTTFGIVIGPHCAGISDTRAWDSTSLADTENRITLEVMRVIIATGLFAIGVELPKAYLAEHVRSLLVMVIPTMAFGWFIVAGIIKALFPALNFVSLLAIAACLTPTDPVLAASIIGGIFAIRHVPVHIRALLSQHEFLPNTGCGPPKTSAKSAEKERLNWSDWNPRLAAGSRRMVHFGHAFRDPLRGALPEPIDELRSASRLTESED</sequence>
<evidence type="ECO:0000256" key="1">
    <source>
        <dbReference type="ARBA" id="ARBA00004141"/>
    </source>
</evidence>
<dbReference type="Pfam" id="PF00999">
    <property type="entry name" value="Na_H_Exchanger"/>
    <property type="match status" value="1"/>
</dbReference>
<gene>
    <name evidence="13" type="ORF">A7U60_g7790</name>
</gene>
<evidence type="ECO:0000256" key="3">
    <source>
        <dbReference type="ARBA" id="ARBA00022448"/>
    </source>
</evidence>
<dbReference type="PANTHER" id="PTHR31382">
    <property type="entry name" value="NA(+)/H(+) ANTIPORTER"/>
    <property type="match status" value="1"/>
</dbReference>
<dbReference type="InterPro" id="IPR006153">
    <property type="entry name" value="Cation/H_exchanger_TM"/>
</dbReference>
<evidence type="ECO:0000256" key="10">
    <source>
        <dbReference type="ARBA" id="ARBA00023201"/>
    </source>
</evidence>
<evidence type="ECO:0000256" key="6">
    <source>
        <dbReference type="ARBA" id="ARBA00022989"/>
    </source>
</evidence>
<reference evidence="13" key="1">
    <citation type="submission" date="2016-06" db="EMBL/GenBank/DDBJ databases">
        <title>Draft Genome sequence of the fungus Inonotus baumii.</title>
        <authorList>
            <person name="Zhu H."/>
            <person name="Lin W."/>
        </authorList>
    </citation>
    <scope>NUCLEOTIDE SEQUENCE</scope>
    <source>
        <strain evidence="13">821</strain>
    </source>
</reference>
<keyword evidence="7" id="KW-0915">Sodium</keyword>
<evidence type="ECO:0000313" key="14">
    <source>
        <dbReference type="Proteomes" id="UP000757232"/>
    </source>
</evidence>
<feature type="transmembrane region" description="Helical" evidence="11">
    <location>
        <begin position="113"/>
        <end position="140"/>
    </location>
</feature>
<comment type="similarity">
    <text evidence="2">Belongs to the fungal Na(+)/H(+) exchanger family.</text>
</comment>
<dbReference type="GO" id="GO:0030007">
    <property type="term" value="P:intracellular potassium ion homeostasis"/>
    <property type="evidence" value="ECO:0007669"/>
    <property type="project" value="TreeGrafter"/>
</dbReference>
<evidence type="ECO:0000256" key="2">
    <source>
        <dbReference type="ARBA" id="ARBA00005248"/>
    </source>
</evidence>
<protein>
    <submittedName>
        <fullName evidence="13">Sodium/hydrogen exchanger</fullName>
    </submittedName>
</protein>
<dbReference type="AlphaFoldDB" id="A0A9Q5HSJ5"/>
<evidence type="ECO:0000313" key="13">
    <source>
        <dbReference type="EMBL" id="OCB85164.1"/>
    </source>
</evidence>
<keyword evidence="3" id="KW-0813">Transport</keyword>
<keyword evidence="14" id="KW-1185">Reference proteome</keyword>
<keyword evidence="9 11" id="KW-0472">Membrane</keyword>
<comment type="caution">
    <text evidence="13">The sequence shown here is derived from an EMBL/GenBank/DDBJ whole genome shotgun (WGS) entry which is preliminary data.</text>
</comment>
<evidence type="ECO:0000256" key="7">
    <source>
        <dbReference type="ARBA" id="ARBA00023053"/>
    </source>
</evidence>
<evidence type="ECO:0000259" key="12">
    <source>
        <dbReference type="Pfam" id="PF00999"/>
    </source>
</evidence>
<feature type="transmembrane region" description="Helical" evidence="11">
    <location>
        <begin position="12"/>
        <end position="32"/>
    </location>
</feature>
<feature type="transmembrane region" description="Helical" evidence="11">
    <location>
        <begin position="84"/>
        <end position="107"/>
    </location>
</feature>
<name>A0A9Q5HSJ5_SANBA</name>
<evidence type="ECO:0000256" key="9">
    <source>
        <dbReference type="ARBA" id="ARBA00023136"/>
    </source>
</evidence>
<dbReference type="InterPro" id="IPR004712">
    <property type="entry name" value="Na+/H+_antiporter_fungi"/>
</dbReference>
<feature type="domain" description="Cation/H+ exchanger transmembrane" evidence="12">
    <location>
        <begin position="16"/>
        <end position="135"/>
    </location>
</feature>
<keyword evidence="8" id="KW-0406">Ion transport</keyword>
<keyword evidence="6 11" id="KW-1133">Transmembrane helix</keyword>
<dbReference type="GO" id="GO:0036376">
    <property type="term" value="P:sodium ion export across plasma membrane"/>
    <property type="evidence" value="ECO:0007669"/>
    <property type="project" value="InterPro"/>
</dbReference>
<dbReference type="GO" id="GO:0120029">
    <property type="term" value="P:proton export across plasma membrane"/>
    <property type="evidence" value="ECO:0007669"/>
    <property type="project" value="InterPro"/>
</dbReference>
<evidence type="ECO:0000256" key="8">
    <source>
        <dbReference type="ARBA" id="ARBA00023065"/>
    </source>
</evidence>
<dbReference type="EMBL" id="LNZH02000211">
    <property type="protein sequence ID" value="OCB85164.1"/>
    <property type="molecule type" value="Genomic_DNA"/>
</dbReference>
<dbReference type="GO" id="GO:0042391">
    <property type="term" value="P:regulation of membrane potential"/>
    <property type="evidence" value="ECO:0007669"/>
    <property type="project" value="InterPro"/>
</dbReference>
<dbReference type="GO" id="GO:0005886">
    <property type="term" value="C:plasma membrane"/>
    <property type="evidence" value="ECO:0007669"/>
    <property type="project" value="InterPro"/>
</dbReference>
<dbReference type="GO" id="GO:0015385">
    <property type="term" value="F:sodium:proton antiporter activity"/>
    <property type="evidence" value="ECO:0007669"/>
    <property type="project" value="InterPro"/>
</dbReference>
<keyword evidence="10" id="KW-0739">Sodium transport</keyword>
<proteinExistence type="inferred from homology"/>
<evidence type="ECO:0000256" key="5">
    <source>
        <dbReference type="ARBA" id="ARBA00022692"/>
    </source>
</evidence>
<keyword evidence="5 11" id="KW-0812">Transmembrane</keyword>
<dbReference type="PANTHER" id="PTHR31382:SF4">
    <property type="entry name" value="NA(+)_H(+) ANTIPORTER"/>
    <property type="match status" value="1"/>
</dbReference>
<dbReference type="Proteomes" id="UP000757232">
    <property type="component" value="Unassembled WGS sequence"/>
</dbReference>
<evidence type="ECO:0000256" key="4">
    <source>
        <dbReference type="ARBA" id="ARBA00022449"/>
    </source>
</evidence>
<dbReference type="OrthoDB" id="2190219at2759"/>
<evidence type="ECO:0000256" key="11">
    <source>
        <dbReference type="SAM" id="Phobius"/>
    </source>
</evidence>